<accession>A0ACB9GLF3</accession>
<dbReference type="EMBL" id="CM042031">
    <property type="protein sequence ID" value="KAI3784264.1"/>
    <property type="molecule type" value="Genomic_DNA"/>
</dbReference>
<reference evidence="2" key="1">
    <citation type="journal article" date="2022" name="Mol. Ecol. Resour.">
        <title>The genomes of chicory, endive, great burdock and yacon provide insights into Asteraceae palaeo-polyploidization history and plant inulin production.</title>
        <authorList>
            <person name="Fan W."/>
            <person name="Wang S."/>
            <person name="Wang H."/>
            <person name="Wang A."/>
            <person name="Jiang F."/>
            <person name="Liu H."/>
            <person name="Zhao H."/>
            <person name="Xu D."/>
            <person name="Zhang Y."/>
        </authorList>
    </citation>
    <scope>NUCLEOTIDE SEQUENCE [LARGE SCALE GENOMIC DNA]</scope>
    <source>
        <strain evidence="2">cv. Yunnan</strain>
    </source>
</reference>
<reference evidence="1 2" key="2">
    <citation type="journal article" date="2022" name="Mol. Ecol. Resour.">
        <title>The genomes of chicory, endive, great burdock and yacon provide insights into Asteraceae paleo-polyploidization history and plant inulin production.</title>
        <authorList>
            <person name="Fan W."/>
            <person name="Wang S."/>
            <person name="Wang H."/>
            <person name="Wang A."/>
            <person name="Jiang F."/>
            <person name="Liu H."/>
            <person name="Zhao H."/>
            <person name="Xu D."/>
            <person name="Zhang Y."/>
        </authorList>
    </citation>
    <scope>NUCLEOTIDE SEQUENCE [LARGE SCALE GENOMIC DNA]</scope>
    <source>
        <strain evidence="2">cv. Yunnan</strain>
        <tissue evidence="1">Leaves</tissue>
    </source>
</reference>
<evidence type="ECO:0000313" key="2">
    <source>
        <dbReference type="Proteomes" id="UP001056120"/>
    </source>
</evidence>
<organism evidence="1 2">
    <name type="scientific">Smallanthus sonchifolius</name>
    <dbReference type="NCBI Taxonomy" id="185202"/>
    <lineage>
        <taxon>Eukaryota</taxon>
        <taxon>Viridiplantae</taxon>
        <taxon>Streptophyta</taxon>
        <taxon>Embryophyta</taxon>
        <taxon>Tracheophyta</taxon>
        <taxon>Spermatophyta</taxon>
        <taxon>Magnoliopsida</taxon>
        <taxon>eudicotyledons</taxon>
        <taxon>Gunneridae</taxon>
        <taxon>Pentapetalae</taxon>
        <taxon>asterids</taxon>
        <taxon>campanulids</taxon>
        <taxon>Asterales</taxon>
        <taxon>Asteraceae</taxon>
        <taxon>Asteroideae</taxon>
        <taxon>Heliantheae alliance</taxon>
        <taxon>Millerieae</taxon>
        <taxon>Smallanthus</taxon>
    </lineage>
</organism>
<dbReference type="Proteomes" id="UP001056120">
    <property type="component" value="Linkage Group LG14"/>
</dbReference>
<gene>
    <name evidence="1" type="ORF">L1987_43359</name>
</gene>
<evidence type="ECO:0000313" key="1">
    <source>
        <dbReference type="EMBL" id="KAI3784264.1"/>
    </source>
</evidence>
<name>A0ACB9GLF3_9ASTR</name>
<sequence>MFSECGFRYGDVLVVYLGFNLGNSLFGRVDGGIPEILHMRDIYGRVCSKVMVRGELIVRVIDVCHCCSILEGRGGKKQNDLYSTTSITFYCYSCNTPRQSCKDVAADSLKVIRRKPVPADNLK</sequence>
<proteinExistence type="predicted"/>
<comment type="caution">
    <text evidence="1">The sequence shown here is derived from an EMBL/GenBank/DDBJ whole genome shotgun (WGS) entry which is preliminary data.</text>
</comment>
<keyword evidence="2" id="KW-1185">Reference proteome</keyword>
<protein>
    <submittedName>
        <fullName evidence="1">Uncharacterized protein</fullName>
    </submittedName>
</protein>